<gene>
    <name evidence="1" type="ORF">KUTeg_005053</name>
</gene>
<proteinExistence type="predicted"/>
<accession>A0ABQ9FIN6</accession>
<comment type="caution">
    <text evidence="1">The sequence shown here is derived from an EMBL/GenBank/DDBJ whole genome shotgun (WGS) entry which is preliminary data.</text>
</comment>
<name>A0ABQ9FIN6_TEGGR</name>
<evidence type="ECO:0000313" key="1">
    <source>
        <dbReference type="EMBL" id="KAJ8317149.1"/>
    </source>
</evidence>
<protein>
    <submittedName>
        <fullName evidence="1">Uncharacterized protein</fullName>
    </submittedName>
</protein>
<reference evidence="1 2" key="1">
    <citation type="submission" date="2022-12" db="EMBL/GenBank/DDBJ databases">
        <title>Chromosome-level genome of Tegillarca granosa.</title>
        <authorList>
            <person name="Kim J."/>
        </authorList>
    </citation>
    <scope>NUCLEOTIDE SEQUENCE [LARGE SCALE GENOMIC DNA]</scope>
    <source>
        <strain evidence="1">Teg-2019</strain>
        <tissue evidence="1">Adductor muscle</tissue>
    </source>
</reference>
<dbReference type="PANTHER" id="PTHR31751:SF44">
    <property type="entry name" value="SI:CH211-211K8.4-RELATED"/>
    <property type="match status" value="1"/>
</dbReference>
<dbReference type="PANTHER" id="PTHR31751">
    <property type="entry name" value="SI:CH211-108C17.2-RELATED-RELATED"/>
    <property type="match status" value="1"/>
</dbReference>
<keyword evidence="2" id="KW-1185">Reference proteome</keyword>
<dbReference type="Proteomes" id="UP001217089">
    <property type="component" value="Unassembled WGS sequence"/>
</dbReference>
<dbReference type="EMBL" id="JARBDR010000246">
    <property type="protein sequence ID" value="KAJ8317149.1"/>
    <property type="molecule type" value="Genomic_DNA"/>
</dbReference>
<evidence type="ECO:0000313" key="2">
    <source>
        <dbReference type="Proteomes" id="UP001217089"/>
    </source>
</evidence>
<organism evidence="1 2">
    <name type="scientific">Tegillarca granosa</name>
    <name type="common">Malaysian cockle</name>
    <name type="synonym">Anadara granosa</name>
    <dbReference type="NCBI Taxonomy" id="220873"/>
    <lineage>
        <taxon>Eukaryota</taxon>
        <taxon>Metazoa</taxon>
        <taxon>Spiralia</taxon>
        <taxon>Lophotrochozoa</taxon>
        <taxon>Mollusca</taxon>
        <taxon>Bivalvia</taxon>
        <taxon>Autobranchia</taxon>
        <taxon>Pteriomorphia</taxon>
        <taxon>Arcoida</taxon>
        <taxon>Arcoidea</taxon>
        <taxon>Arcidae</taxon>
        <taxon>Tegillarca</taxon>
    </lineage>
</organism>
<sequence length="235" mass="26936">MSDKSRSISNHLYWCAASSNGNGEMVLQKWQSILNHVANIHHGHGDQFQECQHGPLEERAWIKQGSMAHDELKSVVNGRMLVKDIKKLSPGQQTSGLEAFHKVVCHFAPKMVHFFHSQMNARLYLAALHFNENSSREQAVDKNGTPMYSISYPKGRKGEGIAKEVKVKQTLNSFQNYVDQLMEEVLLHRQVHQTYSQARIYRNLERARPGPLSTSTPRRPKQDIIENQICCFNRL</sequence>